<proteinExistence type="predicted"/>
<dbReference type="EMBL" id="UINC01038622">
    <property type="protein sequence ID" value="SVB35911.1"/>
    <property type="molecule type" value="Genomic_DNA"/>
</dbReference>
<accession>A0A382DE01</accession>
<dbReference type="SUPFAM" id="SSF51621">
    <property type="entry name" value="Phosphoenolpyruvate/pyruvate domain"/>
    <property type="match status" value="1"/>
</dbReference>
<dbReference type="GO" id="GO:0003824">
    <property type="term" value="F:catalytic activity"/>
    <property type="evidence" value="ECO:0007669"/>
    <property type="project" value="InterPro"/>
</dbReference>
<dbReference type="PANTHER" id="PTHR42905:SF7">
    <property type="entry name" value="PHOSPHOENOLPYRUVATE PHOSPHOMUTASE"/>
    <property type="match status" value="1"/>
</dbReference>
<dbReference type="AlphaFoldDB" id="A0A382DE01"/>
<feature type="non-terminal residue" evidence="1">
    <location>
        <position position="1"/>
    </location>
</feature>
<reference evidence="1" key="1">
    <citation type="submission" date="2018-05" db="EMBL/GenBank/DDBJ databases">
        <authorList>
            <person name="Lanie J.A."/>
            <person name="Ng W.-L."/>
            <person name="Kazmierczak K.M."/>
            <person name="Andrzejewski T.M."/>
            <person name="Davidsen T.M."/>
            <person name="Wayne K.J."/>
            <person name="Tettelin H."/>
            <person name="Glass J.I."/>
            <person name="Rusch D."/>
            <person name="Podicherti R."/>
            <person name="Tsui H.-C.T."/>
            <person name="Winkler M.E."/>
        </authorList>
    </citation>
    <scope>NUCLEOTIDE SEQUENCE</scope>
</reference>
<evidence type="ECO:0008006" key="2">
    <source>
        <dbReference type="Google" id="ProtNLM"/>
    </source>
</evidence>
<name>A0A382DE01_9ZZZZ</name>
<evidence type="ECO:0000313" key="1">
    <source>
        <dbReference type="EMBL" id="SVB35911.1"/>
    </source>
</evidence>
<organism evidence="1">
    <name type="scientific">marine metagenome</name>
    <dbReference type="NCBI Taxonomy" id="408172"/>
    <lineage>
        <taxon>unclassified sequences</taxon>
        <taxon>metagenomes</taxon>
        <taxon>ecological metagenomes</taxon>
    </lineage>
</organism>
<dbReference type="InterPro" id="IPR015813">
    <property type="entry name" value="Pyrv/PenolPyrv_kinase-like_dom"/>
</dbReference>
<dbReference type="Pfam" id="PF13714">
    <property type="entry name" value="PEP_mutase"/>
    <property type="match status" value="1"/>
</dbReference>
<dbReference type="InterPro" id="IPR040442">
    <property type="entry name" value="Pyrv_kinase-like_dom_sf"/>
</dbReference>
<sequence>KEAKLNKNFMIIARTEALIAELGMNEALQRATAYQNAGADAILIHSKKETPDEIFEFSESWKGKIPLVVVPTTYPTVGIDELIKNKFKMTIYANQTLRVAYSAMNNMLREIKDCKRISDIKQEMSSMEDIFELQKMYEIKNQEKMIEDNLKKMGYVDE</sequence>
<dbReference type="Gene3D" id="3.20.20.60">
    <property type="entry name" value="Phosphoenolpyruvate-binding domains"/>
    <property type="match status" value="1"/>
</dbReference>
<gene>
    <name evidence="1" type="ORF">METZ01_LOCUS188765</name>
</gene>
<protein>
    <recommendedName>
        <fullName evidence="2">Phosphoenolpyruvate phosphomutase</fullName>
    </recommendedName>
</protein>
<dbReference type="PANTHER" id="PTHR42905">
    <property type="entry name" value="PHOSPHOENOLPYRUVATE CARBOXYLASE"/>
    <property type="match status" value="1"/>
</dbReference>